<accession>A0A0N7KKH5</accession>
<protein>
    <submittedName>
        <fullName evidence="1">Os05g0302075 protein</fullName>
    </submittedName>
</protein>
<proteinExistence type="predicted"/>
<sequence>MMHQQLFYPATPPPTQKVGEFWQKFKQAAGTMMDSMGLPFSSINFRASALNVNNQSKMDCFPLASREVICTDQSGRAFLVNADTCEVGTMPSLHKPKSMPLSVFVVRSHDGYGSSLFVMERIPKPELGFNSDQFEAFVYRKSTLSSYRKAWHCH</sequence>
<reference evidence="2" key="1">
    <citation type="journal article" date="2005" name="Nature">
        <title>The map-based sequence of the rice genome.</title>
        <authorList>
            <consortium name="International rice genome sequencing project (IRGSP)"/>
            <person name="Matsumoto T."/>
            <person name="Wu J."/>
            <person name="Kanamori H."/>
            <person name="Katayose Y."/>
            <person name="Fujisawa M."/>
            <person name="Namiki N."/>
            <person name="Mizuno H."/>
            <person name="Yamamoto K."/>
            <person name="Antonio B.A."/>
            <person name="Baba T."/>
            <person name="Sakata K."/>
            <person name="Nagamura Y."/>
            <person name="Aoki H."/>
            <person name="Arikawa K."/>
            <person name="Arita K."/>
            <person name="Bito T."/>
            <person name="Chiden Y."/>
            <person name="Fujitsuka N."/>
            <person name="Fukunaka R."/>
            <person name="Hamada M."/>
            <person name="Harada C."/>
            <person name="Hayashi A."/>
            <person name="Hijishita S."/>
            <person name="Honda M."/>
            <person name="Hosokawa S."/>
            <person name="Ichikawa Y."/>
            <person name="Idonuma A."/>
            <person name="Iijima M."/>
            <person name="Ikeda M."/>
            <person name="Ikeno M."/>
            <person name="Ito K."/>
            <person name="Ito S."/>
            <person name="Ito T."/>
            <person name="Ito Y."/>
            <person name="Ito Y."/>
            <person name="Iwabuchi A."/>
            <person name="Kamiya K."/>
            <person name="Karasawa W."/>
            <person name="Kurita K."/>
            <person name="Katagiri S."/>
            <person name="Kikuta A."/>
            <person name="Kobayashi H."/>
            <person name="Kobayashi N."/>
            <person name="Machita K."/>
            <person name="Maehara T."/>
            <person name="Masukawa M."/>
            <person name="Mizubayashi T."/>
            <person name="Mukai Y."/>
            <person name="Nagasaki H."/>
            <person name="Nagata Y."/>
            <person name="Naito S."/>
            <person name="Nakashima M."/>
            <person name="Nakama Y."/>
            <person name="Nakamichi Y."/>
            <person name="Nakamura M."/>
            <person name="Meguro A."/>
            <person name="Negishi M."/>
            <person name="Ohta I."/>
            <person name="Ohta T."/>
            <person name="Okamoto M."/>
            <person name="Ono N."/>
            <person name="Saji S."/>
            <person name="Sakaguchi M."/>
            <person name="Sakai K."/>
            <person name="Shibata M."/>
            <person name="Shimokawa T."/>
            <person name="Song J."/>
            <person name="Takazaki Y."/>
            <person name="Terasawa K."/>
            <person name="Tsugane M."/>
            <person name="Tsuji K."/>
            <person name="Ueda S."/>
            <person name="Waki K."/>
            <person name="Yamagata H."/>
            <person name="Yamamoto M."/>
            <person name="Yamamoto S."/>
            <person name="Yamane H."/>
            <person name="Yoshiki S."/>
            <person name="Yoshihara R."/>
            <person name="Yukawa K."/>
            <person name="Zhong H."/>
            <person name="Yano M."/>
            <person name="Yuan Q."/>
            <person name="Ouyang S."/>
            <person name="Liu J."/>
            <person name="Jones K.M."/>
            <person name="Gansberger K."/>
            <person name="Moffat K."/>
            <person name="Hill J."/>
            <person name="Bera J."/>
            <person name="Fadrosh D."/>
            <person name="Jin S."/>
            <person name="Johri S."/>
            <person name="Kim M."/>
            <person name="Overton L."/>
            <person name="Reardon M."/>
            <person name="Tsitrin T."/>
            <person name="Vuong H."/>
            <person name="Weaver B."/>
            <person name="Ciecko A."/>
            <person name="Tallon L."/>
            <person name="Jackson J."/>
            <person name="Pai G."/>
            <person name="Aken S.V."/>
            <person name="Utterback T."/>
            <person name="Reidmuller S."/>
            <person name="Feldblyum T."/>
            <person name="Hsiao J."/>
            <person name="Zismann V."/>
            <person name="Iobst S."/>
            <person name="de Vazeille A.R."/>
            <person name="Buell C.R."/>
            <person name="Ying K."/>
            <person name="Li Y."/>
            <person name="Lu T."/>
            <person name="Huang Y."/>
            <person name="Zhao Q."/>
            <person name="Feng Q."/>
            <person name="Zhang L."/>
            <person name="Zhu J."/>
            <person name="Weng Q."/>
            <person name="Mu J."/>
            <person name="Lu Y."/>
            <person name="Fan D."/>
            <person name="Liu Y."/>
            <person name="Guan J."/>
            <person name="Zhang Y."/>
            <person name="Yu S."/>
            <person name="Liu X."/>
            <person name="Zhang Y."/>
            <person name="Hong G."/>
            <person name="Han B."/>
            <person name="Choisne N."/>
            <person name="Demange N."/>
            <person name="Orjeda G."/>
            <person name="Samain S."/>
            <person name="Cattolico L."/>
            <person name="Pelletier E."/>
            <person name="Couloux A."/>
            <person name="Segurens B."/>
            <person name="Wincker P."/>
            <person name="D'Hont A."/>
            <person name="Scarpelli C."/>
            <person name="Weissenbach J."/>
            <person name="Salanoubat M."/>
            <person name="Quetier F."/>
            <person name="Yu Y."/>
            <person name="Kim H.R."/>
            <person name="Rambo T."/>
            <person name="Currie J."/>
            <person name="Collura K."/>
            <person name="Luo M."/>
            <person name="Yang T."/>
            <person name="Ammiraju J.S.S."/>
            <person name="Engler F."/>
            <person name="Soderlund C."/>
            <person name="Wing R.A."/>
            <person name="Palmer L.E."/>
            <person name="de la Bastide M."/>
            <person name="Spiegel L."/>
            <person name="Nascimento L."/>
            <person name="Zutavern T."/>
            <person name="O'Shaughnessy A."/>
            <person name="Dike S."/>
            <person name="Dedhia N."/>
            <person name="Preston R."/>
            <person name="Balija V."/>
            <person name="McCombie W.R."/>
            <person name="Chow T."/>
            <person name="Chen H."/>
            <person name="Chung M."/>
            <person name="Chen C."/>
            <person name="Shaw J."/>
            <person name="Wu H."/>
            <person name="Hsiao K."/>
            <person name="Chao Y."/>
            <person name="Chu M."/>
            <person name="Cheng C."/>
            <person name="Hour A."/>
            <person name="Lee P."/>
            <person name="Lin S."/>
            <person name="Lin Y."/>
            <person name="Liou J."/>
            <person name="Liu S."/>
            <person name="Hsing Y."/>
            <person name="Raghuvanshi S."/>
            <person name="Mohanty A."/>
            <person name="Bharti A.K."/>
            <person name="Gaur A."/>
            <person name="Gupta V."/>
            <person name="Kumar D."/>
            <person name="Ravi V."/>
            <person name="Vij S."/>
            <person name="Kapur A."/>
            <person name="Khurana P."/>
            <person name="Khurana P."/>
            <person name="Khurana J.P."/>
            <person name="Tyagi A.K."/>
            <person name="Gaikwad K."/>
            <person name="Singh A."/>
            <person name="Dalal V."/>
            <person name="Srivastava S."/>
            <person name="Dixit A."/>
            <person name="Pal A.K."/>
            <person name="Ghazi I.A."/>
            <person name="Yadav M."/>
            <person name="Pandit A."/>
            <person name="Bhargava A."/>
            <person name="Sureshbabu K."/>
            <person name="Batra K."/>
            <person name="Sharma T.R."/>
            <person name="Mohapatra T."/>
            <person name="Singh N.K."/>
            <person name="Messing J."/>
            <person name="Nelson A.B."/>
            <person name="Fuks G."/>
            <person name="Kavchok S."/>
            <person name="Keizer G."/>
            <person name="Linton E."/>
            <person name="Llaca V."/>
            <person name="Song R."/>
            <person name="Tanyolac B."/>
            <person name="Young S."/>
            <person name="Ho-Il K."/>
            <person name="Hahn J.H."/>
            <person name="Sangsakoo G."/>
            <person name="Vanavichit A."/>
            <person name="de Mattos Luiz.A.T."/>
            <person name="Zimmer P.D."/>
            <person name="Malone G."/>
            <person name="Dellagostin O."/>
            <person name="de Oliveira A.C."/>
            <person name="Bevan M."/>
            <person name="Bancroft I."/>
            <person name="Minx P."/>
            <person name="Cordum H."/>
            <person name="Wilson R."/>
            <person name="Cheng Z."/>
            <person name="Jin W."/>
            <person name="Jiang J."/>
            <person name="Leong S.A."/>
            <person name="Iwama H."/>
            <person name="Gojobori T."/>
            <person name="Itoh T."/>
            <person name="Niimura Y."/>
            <person name="Fujii Y."/>
            <person name="Habara T."/>
            <person name="Sakai H."/>
            <person name="Sato Y."/>
            <person name="Wilson G."/>
            <person name="Kumar K."/>
            <person name="McCouch S."/>
            <person name="Juretic N."/>
            <person name="Hoen D."/>
            <person name="Wright S."/>
            <person name="Bruskiewich R."/>
            <person name="Bureau T."/>
            <person name="Miyao A."/>
            <person name="Hirochika H."/>
            <person name="Nishikawa T."/>
            <person name="Kadowaki K."/>
            <person name="Sugiura M."/>
            <person name="Burr B."/>
            <person name="Sasaki T."/>
        </authorList>
    </citation>
    <scope>NUCLEOTIDE SEQUENCE [LARGE SCALE GENOMIC DNA]</scope>
    <source>
        <strain evidence="2">cv. Nipponbare</strain>
    </source>
</reference>
<evidence type="ECO:0000313" key="2">
    <source>
        <dbReference type="Proteomes" id="UP000059680"/>
    </source>
</evidence>
<keyword evidence="2" id="KW-1185">Reference proteome</keyword>
<name>A0A0N7KKH5_ORYSJ</name>
<dbReference type="Pfam" id="PF07893">
    <property type="entry name" value="DUF1668"/>
    <property type="match status" value="1"/>
</dbReference>
<dbReference type="InterPro" id="IPR012871">
    <property type="entry name" value="DUF1668_ORYSA"/>
</dbReference>
<dbReference type="EMBL" id="AP014961">
    <property type="protein sequence ID" value="BAS93233.1"/>
    <property type="molecule type" value="Genomic_DNA"/>
</dbReference>
<reference evidence="1 2" key="3">
    <citation type="journal article" date="2013" name="Rice">
        <title>Improvement of the Oryza sativa Nipponbare reference genome using next generation sequence and optical map data.</title>
        <authorList>
            <person name="Kawahara Y."/>
            <person name="de la Bastide M."/>
            <person name="Hamilton J.P."/>
            <person name="Kanamori H."/>
            <person name="McCombie W.R."/>
            <person name="Ouyang S."/>
            <person name="Schwartz D.C."/>
            <person name="Tanaka T."/>
            <person name="Wu J."/>
            <person name="Zhou S."/>
            <person name="Childs K.L."/>
            <person name="Davidson R.M."/>
            <person name="Lin H."/>
            <person name="Quesada-Ocampo L."/>
            <person name="Vaillancourt B."/>
            <person name="Sakai H."/>
            <person name="Lee S.S."/>
            <person name="Kim J."/>
            <person name="Numa H."/>
            <person name="Itoh T."/>
            <person name="Buell C.R."/>
            <person name="Matsumoto T."/>
        </authorList>
    </citation>
    <scope>NUCLEOTIDE SEQUENCE [LARGE SCALE GENOMIC DNA]</scope>
    <source>
        <strain evidence="2">cv. Nipponbare</strain>
    </source>
</reference>
<gene>
    <name evidence="1" type="ordered locus">Os05g0302075</name>
    <name evidence="1" type="ORF">OSNPB_050302075</name>
</gene>
<dbReference type="FunCoup" id="A0A0N7KKH5">
    <property type="interactions" value="271"/>
</dbReference>
<reference evidence="1 2" key="2">
    <citation type="journal article" date="2013" name="Plant Cell Physiol.">
        <title>Rice Annotation Project Database (RAP-DB): an integrative and interactive database for rice genomics.</title>
        <authorList>
            <person name="Sakai H."/>
            <person name="Lee S.S."/>
            <person name="Tanaka T."/>
            <person name="Numa H."/>
            <person name="Kim J."/>
            <person name="Kawahara Y."/>
            <person name="Wakimoto H."/>
            <person name="Yang C.C."/>
            <person name="Iwamoto M."/>
            <person name="Abe T."/>
            <person name="Yamada Y."/>
            <person name="Muto A."/>
            <person name="Inokuchi H."/>
            <person name="Ikemura T."/>
            <person name="Matsumoto T."/>
            <person name="Sasaki T."/>
            <person name="Itoh T."/>
        </authorList>
    </citation>
    <scope>NUCLEOTIDE SEQUENCE [LARGE SCALE GENOMIC DNA]</scope>
    <source>
        <strain evidence="2">cv. Nipponbare</strain>
    </source>
</reference>
<dbReference type="PaxDb" id="39947-A0A0N7KKH5"/>
<organism evidence="1 2">
    <name type="scientific">Oryza sativa subsp. japonica</name>
    <name type="common">Rice</name>
    <dbReference type="NCBI Taxonomy" id="39947"/>
    <lineage>
        <taxon>Eukaryota</taxon>
        <taxon>Viridiplantae</taxon>
        <taxon>Streptophyta</taxon>
        <taxon>Embryophyta</taxon>
        <taxon>Tracheophyta</taxon>
        <taxon>Spermatophyta</taxon>
        <taxon>Magnoliopsida</taxon>
        <taxon>Liliopsida</taxon>
        <taxon>Poales</taxon>
        <taxon>Poaceae</taxon>
        <taxon>BOP clade</taxon>
        <taxon>Oryzoideae</taxon>
        <taxon>Oryzeae</taxon>
        <taxon>Oryzinae</taxon>
        <taxon>Oryza</taxon>
        <taxon>Oryza sativa</taxon>
    </lineage>
</organism>
<evidence type="ECO:0000313" key="1">
    <source>
        <dbReference type="EMBL" id="BAS93233.1"/>
    </source>
</evidence>
<dbReference type="InParanoid" id="A0A0N7KKH5"/>
<dbReference type="AlphaFoldDB" id="A0A0N7KKH5"/>
<dbReference type="Proteomes" id="UP000059680">
    <property type="component" value="Chromosome 5"/>
</dbReference>